<reference evidence="2 3" key="1">
    <citation type="submission" date="2020-02" db="EMBL/GenBank/DDBJ databases">
        <authorList>
            <person name="Li X.-J."/>
            <person name="Feng X.-M."/>
        </authorList>
    </citation>
    <scope>NUCLEOTIDE SEQUENCE [LARGE SCALE GENOMIC DNA]</scope>
    <source>
        <strain evidence="2 3">CGMCC 4.7225</strain>
    </source>
</reference>
<keyword evidence="3" id="KW-1185">Reference proteome</keyword>
<dbReference type="InterPro" id="IPR007345">
    <property type="entry name" value="Polysacch_pyruvyl_Trfase"/>
</dbReference>
<dbReference type="AlphaFoldDB" id="A0A6N9YSL0"/>
<dbReference type="Pfam" id="PF04230">
    <property type="entry name" value="PS_pyruv_trans"/>
    <property type="match status" value="1"/>
</dbReference>
<evidence type="ECO:0000313" key="2">
    <source>
        <dbReference type="EMBL" id="NED97927.1"/>
    </source>
</evidence>
<protein>
    <recommendedName>
        <fullName evidence="1">Polysaccharide pyruvyl transferase domain-containing protein</fullName>
    </recommendedName>
</protein>
<name>A0A6N9YSL0_9ACTN</name>
<comment type="caution">
    <text evidence="2">The sequence shown here is derived from an EMBL/GenBank/DDBJ whole genome shotgun (WGS) entry which is preliminary data.</text>
</comment>
<dbReference type="Proteomes" id="UP000469185">
    <property type="component" value="Unassembled WGS sequence"/>
</dbReference>
<dbReference type="EMBL" id="JAAGOB010000014">
    <property type="protein sequence ID" value="NED97927.1"/>
    <property type="molecule type" value="Genomic_DNA"/>
</dbReference>
<evidence type="ECO:0000313" key="3">
    <source>
        <dbReference type="Proteomes" id="UP000469185"/>
    </source>
</evidence>
<feature type="domain" description="Polysaccharide pyruvyl transferase" evidence="1">
    <location>
        <begin position="50"/>
        <end position="321"/>
    </location>
</feature>
<organism evidence="2 3">
    <name type="scientific">Phytoactinopolyspora alkaliphila</name>
    <dbReference type="NCBI Taxonomy" id="1783498"/>
    <lineage>
        <taxon>Bacteria</taxon>
        <taxon>Bacillati</taxon>
        <taxon>Actinomycetota</taxon>
        <taxon>Actinomycetes</taxon>
        <taxon>Jiangellales</taxon>
        <taxon>Jiangellaceae</taxon>
        <taxon>Phytoactinopolyspora</taxon>
    </lineage>
</organism>
<accession>A0A6N9YSL0</accession>
<sequence length="359" mass="40376">MNSTNPDIKLLCELKSRLDDDVRDVLRGAKEVALVNFHNLAKSYPKRMWNPGDLAIWLGAKAVLRRLGVKIVYECAMDTYSPQALERAAPRGPILLIGGGDFGDMYDFPGSPQRTRMDLLRSYQGVPIVQLPIAVHFRDEAYASSMGQAIAEHGDVVVMVRDRISERRARAHIAGDIRLTPDMAFALGPLDRSSCVPTVDLTWMAWRPGDDEYVDHGGPPPDVDTQMVEWTRPMPAERSWPWDAALARLVHIHLGRLLIRSSYLRQHLWKPYALTFQPLSRGGLERGLDILASSRYVVTGKLHGHILCLMLGIPHSVLDNSFGKVRGFYDTWTMNSHLATWADDGDTARRTALEYLNRV</sequence>
<dbReference type="RefSeq" id="WP_163820714.1">
    <property type="nucleotide sequence ID" value="NZ_JAAGOB010000014.1"/>
</dbReference>
<gene>
    <name evidence="2" type="ORF">G1H11_21750</name>
</gene>
<evidence type="ECO:0000259" key="1">
    <source>
        <dbReference type="Pfam" id="PF04230"/>
    </source>
</evidence>
<proteinExistence type="predicted"/>